<accession>A0AAD4CI90</accession>
<dbReference type="Gene3D" id="3.40.50.1820">
    <property type="entry name" value="alpha/beta hydrolase"/>
    <property type="match status" value="1"/>
</dbReference>
<evidence type="ECO:0000313" key="3">
    <source>
        <dbReference type="Proteomes" id="UP001194746"/>
    </source>
</evidence>
<proteinExistence type="predicted"/>
<dbReference type="SUPFAM" id="SSF53474">
    <property type="entry name" value="alpha/beta-Hydrolases"/>
    <property type="match status" value="1"/>
</dbReference>
<dbReference type="InterPro" id="IPR052897">
    <property type="entry name" value="Sec-Metab_Biosynth_Hydrolase"/>
</dbReference>
<dbReference type="Proteomes" id="UP001194746">
    <property type="component" value="Unassembled WGS sequence"/>
</dbReference>
<evidence type="ECO:0000259" key="1">
    <source>
        <dbReference type="Pfam" id="PF12697"/>
    </source>
</evidence>
<dbReference type="PANTHER" id="PTHR37017">
    <property type="entry name" value="AB HYDROLASE-1 DOMAIN-CONTAINING PROTEIN-RELATED"/>
    <property type="match status" value="1"/>
</dbReference>
<gene>
    <name evidence="2" type="ORF">FE257_011154</name>
</gene>
<dbReference type="PANTHER" id="PTHR37017:SF11">
    <property type="entry name" value="ESTERASE_LIPASE_THIOESTERASE DOMAIN-CONTAINING PROTEIN"/>
    <property type="match status" value="1"/>
</dbReference>
<dbReference type="EMBL" id="VCAU01000072">
    <property type="protein sequence ID" value="KAF9886777.1"/>
    <property type="molecule type" value="Genomic_DNA"/>
</dbReference>
<reference evidence="2" key="2">
    <citation type="submission" date="2020-02" db="EMBL/GenBank/DDBJ databases">
        <authorList>
            <person name="Gilchrist C.L.M."/>
            <person name="Chooi Y.-H."/>
        </authorList>
    </citation>
    <scope>NUCLEOTIDE SEQUENCE</scope>
    <source>
        <strain evidence="2">MST-FP2251</strain>
    </source>
</reference>
<dbReference type="Pfam" id="PF12697">
    <property type="entry name" value="Abhydrolase_6"/>
    <property type="match status" value="1"/>
</dbReference>
<name>A0AAD4CI90_ASPNN</name>
<dbReference type="InterPro" id="IPR000073">
    <property type="entry name" value="AB_hydrolase_1"/>
</dbReference>
<reference evidence="2" key="1">
    <citation type="journal article" date="2019" name="Beilstein J. Org. Chem.">
        <title>Nanangenines: drimane sesquiterpenoids as the dominant metabolite cohort of a novel Australian fungus, Aspergillus nanangensis.</title>
        <authorList>
            <person name="Lacey H.J."/>
            <person name="Gilchrist C.L.M."/>
            <person name="Crombie A."/>
            <person name="Kalaitzis J.A."/>
            <person name="Vuong D."/>
            <person name="Rutledge P.J."/>
            <person name="Turner P."/>
            <person name="Pitt J.I."/>
            <person name="Lacey E."/>
            <person name="Chooi Y.H."/>
            <person name="Piggott A.M."/>
        </authorList>
    </citation>
    <scope>NUCLEOTIDE SEQUENCE</scope>
    <source>
        <strain evidence="2">MST-FP2251</strain>
    </source>
</reference>
<protein>
    <recommendedName>
        <fullName evidence="1">AB hydrolase-1 domain-containing protein</fullName>
    </recommendedName>
</protein>
<dbReference type="AlphaFoldDB" id="A0AAD4CI90"/>
<feature type="domain" description="AB hydrolase-1" evidence="1">
    <location>
        <begin position="5"/>
        <end position="244"/>
    </location>
</feature>
<evidence type="ECO:0000313" key="2">
    <source>
        <dbReference type="EMBL" id="KAF9886777.1"/>
    </source>
</evidence>
<dbReference type="InterPro" id="IPR029058">
    <property type="entry name" value="AB_hydrolase_fold"/>
</dbReference>
<organism evidence="2 3">
    <name type="scientific">Aspergillus nanangensis</name>
    <dbReference type="NCBI Taxonomy" id="2582783"/>
    <lineage>
        <taxon>Eukaryota</taxon>
        <taxon>Fungi</taxon>
        <taxon>Dikarya</taxon>
        <taxon>Ascomycota</taxon>
        <taxon>Pezizomycotina</taxon>
        <taxon>Eurotiomycetes</taxon>
        <taxon>Eurotiomycetidae</taxon>
        <taxon>Eurotiales</taxon>
        <taxon>Aspergillaceae</taxon>
        <taxon>Aspergillus</taxon>
        <taxon>Aspergillus subgen. Circumdati</taxon>
    </lineage>
</organism>
<comment type="caution">
    <text evidence="2">The sequence shown here is derived from an EMBL/GenBank/DDBJ whole genome shotgun (WGS) entry which is preliminary data.</text>
</comment>
<sequence>MNPTILLAPGAWHSSTCFRQLQLHLDALNYPNETVDHPSIGAEPPTKSLDDDVHNLRRALSRLIDEEEKSVVLLGHSYGGVVISNASEGFGLAQRQQQGKQGGIEVVVYLAAFVLGKGTSLFDGLGRKWAWWMSFEGEYCYSSNERQIFYHDVPSDQQDEALAQLKHTSAAVFHGKVVHEPWRYMPVAYLYCDGDQALPFAVQEKLVESMVGSSVEHAPAPLVLTDHLSASHSPFLSMPDQTAESIRRVVGEVQGRKLN</sequence>
<keyword evidence="3" id="KW-1185">Reference proteome</keyword>